<evidence type="ECO:0000313" key="1">
    <source>
        <dbReference type="EMBL" id="GME84963.1"/>
    </source>
</evidence>
<reference evidence="1" key="1">
    <citation type="submission" date="2023-04" db="EMBL/GenBank/DDBJ databases">
        <title>Ambrosiozyma monospora NBRC 10751.</title>
        <authorList>
            <person name="Ichikawa N."/>
            <person name="Sato H."/>
            <person name="Tonouchi N."/>
        </authorList>
    </citation>
    <scope>NUCLEOTIDE SEQUENCE</scope>
    <source>
        <strain evidence="1">NBRC 10751</strain>
    </source>
</reference>
<sequence length="424" mass="46677">MFLVNGPAAGYVPSPQQGIQNSSSSLIYGRTGTFTSGREEYARTDSIPTVTDPYVTSRNDSLPMADPFNTRNDSVPTIPVDPYGNRSIRTNNDPQQFGTRNDSVPFSFKYDNESVSTGDPFNNNYDSMPDDPFSGARSINASITTNDRIRNNVKTASTINDTISSRNLNLYDKHDTLGTDGYSFKNYTNNPLYARNESLPSSDPFSSRQDSLASSAATPYAGSDLINECGGGIHREESIVSSLERSISDASRRNLPSTLERNLSNASRNRRLYARNDSLASSLNRNNSSNSSRSNQRLPNNIRNNENFANSSTRLYTQNPSVDSFNTNSSNENYIPNPPPHQQFTRPPGMQQPGQPGGPQEEVRESQLPTAPLRLVREEPESPDVPQIPLVQDEIPPRSANRGQPPANVTNSALYGNNAGFKYL</sequence>
<dbReference type="Proteomes" id="UP001165064">
    <property type="component" value="Unassembled WGS sequence"/>
</dbReference>
<evidence type="ECO:0000313" key="2">
    <source>
        <dbReference type="Proteomes" id="UP001165064"/>
    </source>
</evidence>
<dbReference type="EMBL" id="BSXS01005977">
    <property type="protein sequence ID" value="GME84963.1"/>
    <property type="molecule type" value="Genomic_DNA"/>
</dbReference>
<protein>
    <submittedName>
        <fullName evidence="1">Unnamed protein product</fullName>
    </submittedName>
</protein>
<gene>
    <name evidence="1" type="ORF">Amon02_000724200</name>
</gene>
<comment type="caution">
    <text evidence="1">The sequence shown here is derived from an EMBL/GenBank/DDBJ whole genome shotgun (WGS) entry which is preliminary data.</text>
</comment>
<proteinExistence type="predicted"/>
<keyword evidence="2" id="KW-1185">Reference proteome</keyword>
<accession>A0ACB5TBX6</accession>
<name>A0ACB5TBX6_AMBMO</name>
<organism evidence="1 2">
    <name type="scientific">Ambrosiozyma monospora</name>
    <name type="common">Yeast</name>
    <name type="synonym">Endomycopsis monosporus</name>
    <dbReference type="NCBI Taxonomy" id="43982"/>
    <lineage>
        <taxon>Eukaryota</taxon>
        <taxon>Fungi</taxon>
        <taxon>Dikarya</taxon>
        <taxon>Ascomycota</taxon>
        <taxon>Saccharomycotina</taxon>
        <taxon>Pichiomycetes</taxon>
        <taxon>Pichiales</taxon>
        <taxon>Pichiaceae</taxon>
        <taxon>Ambrosiozyma</taxon>
    </lineage>
</organism>